<dbReference type="EnsemblPlants" id="Solyc02g068075.1.1">
    <property type="protein sequence ID" value="Solyc02g068075.1.1"/>
    <property type="gene ID" value="Solyc02g068075.1"/>
</dbReference>
<organism evidence="1">
    <name type="scientific">Solanum lycopersicum</name>
    <name type="common">Tomato</name>
    <name type="synonym">Lycopersicon esculentum</name>
    <dbReference type="NCBI Taxonomy" id="4081"/>
    <lineage>
        <taxon>Eukaryota</taxon>
        <taxon>Viridiplantae</taxon>
        <taxon>Streptophyta</taxon>
        <taxon>Embryophyta</taxon>
        <taxon>Tracheophyta</taxon>
        <taxon>Spermatophyta</taxon>
        <taxon>Magnoliopsida</taxon>
        <taxon>eudicotyledons</taxon>
        <taxon>Gunneridae</taxon>
        <taxon>Pentapetalae</taxon>
        <taxon>asterids</taxon>
        <taxon>lamiids</taxon>
        <taxon>Solanales</taxon>
        <taxon>Solanaceae</taxon>
        <taxon>Solanoideae</taxon>
        <taxon>Solaneae</taxon>
        <taxon>Solanum</taxon>
        <taxon>Solanum subgen. Lycopersicon</taxon>
    </lineage>
</organism>
<dbReference type="Proteomes" id="UP000004994">
    <property type="component" value="Chromosome 2"/>
</dbReference>
<reference evidence="1" key="1">
    <citation type="journal article" date="2012" name="Nature">
        <title>The tomato genome sequence provides insights into fleshy fruit evolution.</title>
        <authorList>
            <consortium name="Tomato Genome Consortium"/>
        </authorList>
    </citation>
    <scope>NUCLEOTIDE SEQUENCE [LARGE SCALE GENOMIC DNA]</scope>
    <source>
        <strain evidence="1">cv. Heinz 1706</strain>
    </source>
</reference>
<evidence type="ECO:0000313" key="2">
    <source>
        <dbReference type="Proteomes" id="UP000004994"/>
    </source>
</evidence>
<dbReference type="InParanoid" id="A0A3Q7F0L8"/>
<sequence>MREMKGGVDEGKQSKCCGLSSLAWLRFPPPEIPEKGAWHNDLHDTSHLLNSTKRNYWWLYISKFTNSDISHPWLRVGIQER</sequence>
<protein>
    <submittedName>
        <fullName evidence="1">Uncharacterized protein</fullName>
    </submittedName>
</protein>
<name>A0A3Q7F0L8_SOLLC</name>
<keyword evidence="2" id="KW-1185">Reference proteome</keyword>
<accession>A0A3Q7F0L8</accession>
<dbReference type="Gramene" id="Solyc02g068075.1.1">
    <property type="protein sequence ID" value="Solyc02g068075.1.1"/>
    <property type="gene ID" value="Solyc02g068075.1"/>
</dbReference>
<dbReference type="AlphaFoldDB" id="A0A3Q7F0L8"/>
<evidence type="ECO:0000313" key="1">
    <source>
        <dbReference type="EnsemblPlants" id="Solyc02g068075.1.1"/>
    </source>
</evidence>
<reference evidence="1" key="2">
    <citation type="submission" date="2019-01" db="UniProtKB">
        <authorList>
            <consortium name="EnsemblPlants"/>
        </authorList>
    </citation>
    <scope>IDENTIFICATION</scope>
    <source>
        <strain evidence="1">cv. Heinz 1706</strain>
    </source>
</reference>
<proteinExistence type="predicted"/>